<dbReference type="SUPFAM" id="SSF51735">
    <property type="entry name" value="NAD(P)-binding Rossmann-fold domains"/>
    <property type="match status" value="1"/>
</dbReference>
<dbReference type="PRINTS" id="PR00080">
    <property type="entry name" value="SDRFAMILY"/>
</dbReference>
<dbReference type="PANTHER" id="PTHR42760:SF40">
    <property type="entry name" value="3-OXOACYL-[ACYL-CARRIER-PROTEIN] REDUCTASE, CHLOROPLASTIC"/>
    <property type="match status" value="1"/>
</dbReference>
<proteinExistence type="inferred from homology"/>
<evidence type="ECO:0000256" key="2">
    <source>
        <dbReference type="RuleBase" id="RU000363"/>
    </source>
</evidence>
<feature type="domain" description="Ketoreductase" evidence="3">
    <location>
        <begin position="7"/>
        <end position="189"/>
    </location>
</feature>
<reference evidence="4" key="1">
    <citation type="submission" date="2022-04" db="EMBL/GenBank/DDBJ databases">
        <title>Tomato heritable bacteria conferring resistance against bacterial wilt.</title>
        <authorList>
            <person name="Yin J."/>
        </authorList>
    </citation>
    <scope>NUCLEOTIDE SEQUENCE</scope>
    <source>
        <strain evidence="4">Cra20</strain>
    </source>
</reference>
<accession>A0ABU3N6L1</accession>
<dbReference type="PANTHER" id="PTHR42760">
    <property type="entry name" value="SHORT-CHAIN DEHYDROGENASES/REDUCTASES FAMILY MEMBER"/>
    <property type="match status" value="1"/>
</dbReference>
<evidence type="ECO:0000313" key="4">
    <source>
        <dbReference type="EMBL" id="MDT8760165.1"/>
    </source>
</evidence>
<evidence type="ECO:0000256" key="1">
    <source>
        <dbReference type="ARBA" id="ARBA00006484"/>
    </source>
</evidence>
<dbReference type="PRINTS" id="PR00081">
    <property type="entry name" value="GDHRDH"/>
</dbReference>
<name>A0ABU3N6L1_9SPHN</name>
<dbReference type="InterPro" id="IPR020904">
    <property type="entry name" value="Sc_DH/Rdtase_CS"/>
</dbReference>
<dbReference type="InterPro" id="IPR002347">
    <property type="entry name" value="SDR_fam"/>
</dbReference>
<evidence type="ECO:0000259" key="3">
    <source>
        <dbReference type="SMART" id="SM00822"/>
    </source>
</evidence>
<dbReference type="InterPro" id="IPR057326">
    <property type="entry name" value="KR_dom"/>
</dbReference>
<dbReference type="SMART" id="SM00822">
    <property type="entry name" value="PKS_KR"/>
    <property type="match status" value="1"/>
</dbReference>
<dbReference type="PROSITE" id="PS00061">
    <property type="entry name" value="ADH_SHORT"/>
    <property type="match status" value="1"/>
</dbReference>
<sequence>MTSLAGKRVLITGGAGGVGRATTAQLLAAGARVLVADREGADFEAVRAGGTEEIETVAADLSTSAGIAQMFARVDQWLGGLDILVACAGVGSGPLMEMAEPDWRYVIESNLLSYVACTQGAIERIRGAAAEGGMVILVGSISVHIKAVGESVYNAAKGGVASFAETLRKELMSEGIRLTLIEPGAIGSAMQPFPAEERARQVAEHRMLPPDAVADAILFAATRPAGVDVVTLRIEPLVQKIY</sequence>
<protein>
    <submittedName>
        <fullName evidence="4">SDR family oxidoreductase</fullName>
    </submittedName>
</protein>
<dbReference type="CDD" id="cd05233">
    <property type="entry name" value="SDR_c"/>
    <property type="match status" value="1"/>
</dbReference>
<organism evidence="4">
    <name type="scientific">Sphingomonas psychrotolerans</name>
    <dbReference type="NCBI Taxonomy" id="1327635"/>
    <lineage>
        <taxon>Bacteria</taxon>
        <taxon>Pseudomonadati</taxon>
        <taxon>Pseudomonadota</taxon>
        <taxon>Alphaproteobacteria</taxon>
        <taxon>Sphingomonadales</taxon>
        <taxon>Sphingomonadaceae</taxon>
        <taxon>Sphingomonas</taxon>
    </lineage>
</organism>
<dbReference type="EMBL" id="JALMLT010000004">
    <property type="protein sequence ID" value="MDT8760165.1"/>
    <property type="molecule type" value="Genomic_DNA"/>
</dbReference>
<dbReference type="Pfam" id="PF00106">
    <property type="entry name" value="adh_short"/>
    <property type="match status" value="1"/>
</dbReference>
<gene>
    <name evidence="4" type="ORF">MZO42_15800</name>
</gene>
<comment type="similarity">
    <text evidence="1 2">Belongs to the short-chain dehydrogenases/reductases (SDR) family.</text>
</comment>
<dbReference type="Gene3D" id="3.40.50.720">
    <property type="entry name" value="NAD(P)-binding Rossmann-like Domain"/>
    <property type="match status" value="1"/>
</dbReference>
<comment type="caution">
    <text evidence="4">The sequence shown here is derived from an EMBL/GenBank/DDBJ whole genome shotgun (WGS) entry which is preliminary data.</text>
</comment>
<dbReference type="InterPro" id="IPR036291">
    <property type="entry name" value="NAD(P)-bd_dom_sf"/>
</dbReference>